<protein>
    <submittedName>
        <fullName evidence="2">Uncharacterized protein</fullName>
    </submittedName>
</protein>
<dbReference type="Proteomes" id="UP000060787">
    <property type="component" value="Chromosome"/>
</dbReference>
<dbReference type="AlphaFoldDB" id="A0A0S2FB94"/>
<gene>
    <name evidence="2" type="ORF">LA76x_2671</name>
</gene>
<keyword evidence="3" id="KW-1185">Reference proteome</keyword>
<evidence type="ECO:0000256" key="1">
    <source>
        <dbReference type="SAM" id="MobiDB-lite"/>
    </source>
</evidence>
<accession>A0A0S2FB94</accession>
<feature type="region of interest" description="Disordered" evidence="1">
    <location>
        <begin position="1"/>
        <end position="22"/>
    </location>
</feature>
<dbReference type="KEGG" id="lab:LA76x_2671"/>
<evidence type="ECO:0000313" key="2">
    <source>
        <dbReference type="EMBL" id="ALN80801.1"/>
    </source>
</evidence>
<organism evidence="2 3">
    <name type="scientific">Lysobacter antibioticus</name>
    <dbReference type="NCBI Taxonomy" id="84531"/>
    <lineage>
        <taxon>Bacteria</taxon>
        <taxon>Pseudomonadati</taxon>
        <taxon>Pseudomonadota</taxon>
        <taxon>Gammaproteobacteria</taxon>
        <taxon>Lysobacterales</taxon>
        <taxon>Lysobacteraceae</taxon>
        <taxon>Lysobacter</taxon>
    </lineage>
</organism>
<proteinExistence type="predicted"/>
<dbReference type="EMBL" id="CP011129">
    <property type="protein sequence ID" value="ALN80801.1"/>
    <property type="molecule type" value="Genomic_DNA"/>
</dbReference>
<evidence type="ECO:0000313" key="3">
    <source>
        <dbReference type="Proteomes" id="UP000060787"/>
    </source>
</evidence>
<reference evidence="2 3" key="1">
    <citation type="journal article" date="2015" name="BMC Genomics">
        <title>Comparative genomics and metabolic profiling of the genus Lysobacter.</title>
        <authorList>
            <person name="de Bruijn I."/>
            <person name="Cheng X."/>
            <person name="de Jager V."/>
            <person name="Exposito R.G."/>
            <person name="Watrous J."/>
            <person name="Patel N."/>
            <person name="Postma J."/>
            <person name="Dorrestein P.C."/>
            <person name="Kobayashi D."/>
            <person name="Raaijmakers J.M."/>
        </authorList>
    </citation>
    <scope>NUCLEOTIDE SEQUENCE [LARGE SCALE GENOMIC DNA]</scope>
    <source>
        <strain evidence="2 3">76</strain>
    </source>
</reference>
<dbReference type="PATRIC" id="fig|84531.8.peg.2683"/>
<sequence length="152" mass="16230">MRRHGAHPKDQENGMTHNSGAGGLLTDFGTRDIVLEVVADTASQDGAPELQVTLLVAGVLISGTVVSFKRYAQHHPITARIHEAVEGLAARASHEEGAPRPGPPLYLHLKDATYYTPGSQQAFPSDRGVFCRVALKDVSAFNFGGIGWSQAD</sequence>
<name>A0A0S2FB94_LYSAN</name>